<protein>
    <submittedName>
        <fullName evidence="3">Uncharacterized protein</fullName>
    </submittedName>
</protein>
<feature type="region of interest" description="Disordered" evidence="1">
    <location>
        <begin position="29"/>
        <end position="150"/>
    </location>
</feature>
<dbReference type="AlphaFoldDB" id="A0A1G2U1S6"/>
<feature type="signal peptide" evidence="2">
    <location>
        <begin position="1"/>
        <end position="27"/>
    </location>
</feature>
<accession>A0A1G2U1S6</accession>
<comment type="caution">
    <text evidence="3">The sequence shown here is derived from an EMBL/GenBank/DDBJ whole genome shotgun (WGS) entry which is preliminary data.</text>
</comment>
<feature type="chain" id="PRO_5009584639" evidence="2">
    <location>
        <begin position="28"/>
        <end position="367"/>
    </location>
</feature>
<dbReference type="Proteomes" id="UP000179283">
    <property type="component" value="Unassembled WGS sequence"/>
</dbReference>
<feature type="compositionally biased region" description="Low complexity" evidence="1">
    <location>
        <begin position="90"/>
        <end position="106"/>
    </location>
</feature>
<proteinExistence type="predicted"/>
<gene>
    <name evidence="3" type="ORF">A2920_00430</name>
</gene>
<feature type="compositionally biased region" description="Polar residues" evidence="1">
    <location>
        <begin position="107"/>
        <end position="128"/>
    </location>
</feature>
<sequence>MKKNNLIKQSLVIVLTTVLLMPISLFAQTPDQASPPVSEPVVGDTPDIGVSDPSVSTAPTGVGPSPVDTSVPVTADTQIADPIPVDSGVPSADSSQNSSSPQNTATDQQSTDGTTIVDTTDPQQTASPISVDVGTTTASTTPIIPPDPVNNVIDISTPPADGAGGEILGVATTTPADLPNPAQNEVPVLPQDTTPTDPIPDQTPIVEIIQTEQIPVITVTADELQPVEKYLFSLDGQTIPAKERPNWSGIEVDKNGKKLVRTISNTPVLSPDSDEGSLNISGSCSDPYFVVLLYLLVDDYDKSPNKYIYNKAFDCVGGSYDYSLNDLPGSIADGTYYLLIAGQGNEGPWKPITALIPVTITKEVTYE</sequence>
<name>A0A1G2U1S6_9BACT</name>
<evidence type="ECO:0000313" key="4">
    <source>
        <dbReference type="Proteomes" id="UP000179283"/>
    </source>
</evidence>
<evidence type="ECO:0000256" key="1">
    <source>
        <dbReference type="SAM" id="MobiDB-lite"/>
    </source>
</evidence>
<evidence type="ECO:0000256" key="2">
    <source>
        <dbReference type="SAM" id="SignalP"/>
    </source>
</evidence>
<feature type="compositionally biased region" description="Polar residues" evidence="1">
    <location>
        <begin position="67"/>
        <end position="77"/>
    </location>
</feature>
<reference evidence="3 4" key="1">
    <citation type="journal article" date="2016" name="Nat. Commun.">
        <title>Thousands of microbial genomes shed light on interconnected biogeochemical processes in an aquifer system.</title>
        <authorList>
            <person name="Anantharaman K."/>
            <person name="Brown C.T."/>
            <person name="Hug L.A."/>
            <person name="Sharon I."/>
            <person name="Castelle C.J."/>
            <person name="Probst A.J."/>
            <person name="Thomas B.C."/>
            <person name="Singh A."/>
            <person name="Wilkins M.J."/>
            <person name="Karaoz U."/>
            <person name="Brodie E.L."/>
            <person name="Williams K.H."/>
            <person name="Hubbard S.S."/>
            <person name="Banfield J.F."/>
        </authorList>
    </citation>
    <scope>NUCLEOTIDE SEQUENCE [LARGE SCALE GENOMIC DNA]</scope>
</reference>
<dbReference type="EMBL" id="MHWD01000022">
    <property type="protein sequence ID" value="OHB03369.1"/>
    <property type="molecule type" value="Genomic_DNA"/>
</dbReference>
<evidence type="ECO:0000313" key="3">
    <source>
        <dbReference type="EMBL" id="OHB03369.1"/>
    </source>
</evidence>
<organism evidence="3 4">
    <name type="scientific">Candidatus Zambryskibacteria bacterium RIFCSPLOWO2_01_FULL_43_17</name>
    <dbReference type="NCBI Taxonomy" id="1802760"/>
    <lineage>
        <taxon>Bacteria</taxon>
        <taxon>Candidatus Zambryskiibacteriota</taxon>
    </lineage>
</organism>
<keyword evidence="2" id="KW-0732">Signal</keyword>